<dbReference type="GeneID" id="94836168"/>
<dbReference type="VEuPathDB" id="TrichDB:TRFO_20546"/>
<dbReference type="RefSeq" id="XP_068363312.1">
    <property type="nucleotide sequence ID" value="XM_068501464.1"/>
</dbReference>
<reference evidence="3" key="1">
    <citation type="submission" date="2016-10" db="EMBL/GenBank/DDBJ databases">
        <authorList>
            <person name="Benchimol M."/>
            <person name="Almeida L.G."/>
            <person name="Vasconcelos A.T."/>
            <person name="Perreira-Neves A."/>
            <person name="Rosa I.A."/>
            <person name="Tasca T."/>
            <person name="Bogo M.R."/>
            <person name="de Souza W."/>
        </authorList>
    </citation>
    <scope>NUCLEOTIDE SEQUENCE [LARGE SCALE GENOMIC DNA]</scope>
    <source>
        <strain evidence="3">K</strain>
    </source>
</reference>
<proteinExistence type="predicted"/>
<dbReference type="Proteomes" id="UP000179807">
    <property type="component" value="Unassembled WGS sequence"/>
</dbReference>
<keyword evidence="4" id="KW-1185">Reference proteome</keyword>
<evidence type="ECO:0000313" key="4">
    <source>
        <dbReference type="Proteomes" id="UP000179807"/>
    </source>
</evidence>
<keyword evidence="2" id="KW-0732">Signal</keyword>
<evidence type="ECO:0000256" key="2">
    <source>
        <dbReference type="SAM" id="SignalP"/>
    </source>
</evidence>
<evidence type="ECO:0000256" key="1">
    <source>
        <dbReference type="SAM" id="MobiDB-lite"/>
    </source>
</evidence>
<dbReference type="EMBL" id="MLAK01000618">
    <property type="protein sequence ID" value="OHT10176.1"/>
    <property type="molecule type" value="Genomic_DNA"/>
</dbReference>
<protein>
    <submittedName>
        <fullName evidence="3">Uncharacterized protein</fullName>
    </submittedName>
</protein>
<feature type="signal peptide" evidence="2">
    <location>
        <begin position="1"/>
        <end position="26"/>
    </location>
</feature>
<feature type="compositionally biased region" description="Polar residues" evidence="1">
    <location>
        <begin position="328"/>
        <end position="340"/>
    </location>
</feature>
<organism evidence="3 4">
    <name type="scientific">Tritrichomonas foetus</name>
    <dbReference type="NCBI Taxonomy" id="1144522"/>
    <lineage>
        <taxon>Eukaryota</taxon>
        <taxon>Metamonada</taxon>
        <taxon>Parabasalia</taxon>
        <taxon>Tritrichomonadida</taxon>
        <taxon>Tritrichomonadidae</taxon>
        <taxon>Tritrichomonas</taxon>
    </lineage>
</organism>
<feature type="compositionally biased region" description="Basic and acidic residues" evidence="1">
    <location>
        <begin position="341"/>
        <end position="350"/>
    </location>
</feature>
<accession>A0A1J4KGU8</accession>
<evidence type="ECO:0000313" key="3">
    <source>
        <dbReference type="EMBL" id="OHT10176.1"/>
    </source>
</evidence>
<comment type="caution">
    <text evidence="3">The sequence shown here is derived from an EMBL/GenBank/DDBJ whole genome shotgun (WGS) entry which is preliminary data.</text>
</comment>
<gene>
    <name evidence="3" type="ORF">TRFO_20546</name>
</gene>
<name>A0A1J4KGU8_9EUKA</name>
<dbReference type="AlphaFoldDB" id="A0A1J4KGU8"/>
<feature type="chain" id="PRO_5012000835" evidence="2">
    <location>
        <begin position="27"/>
        <end position="350"/>
    </location>
</feature>
<sequence>MEFIFKKFQMLINILSLISLCNYNYSIKQTIPIYVDQQLSQGETICVNTSVYYSNVIFNTRVNTVFDVYDEFNIKRVLGLENYYIRASAINFGKIVGSLVITALNKTRVSFGAVAFPNDKCDIKIISNSFRDFVYLKYDKSSVCYFNTNGLDLRFHFHLTRGEMTLYGPNSSIQCPKHEIMETAGYLPFIIFNSPNETIDESPHFVIVGTQIHKYPSNLPLRISSNEPGLLESTQNNCTEPETNSTDLEIWKSLQDEKEMKLGILITMMVFSGLIFLFYIFSLCYICPCCVFSSILKQICHCFTWWRNRSSSKSENVTQSEKDDKNQNIDQNVDQQSIDQNEGKGLDDLD</sequence>
<feature type="region of interest" description="Disordered" evidence="1">
    <location>
        <begin position="313"/>
        <end position="350"/>
    </location>
</feature>